<dbReference type="Proteomes" id="UP000002489">
    <property type="component" value="Unassembled WGS sequence"/>
</dbReference>
<proteinExistence type="inferred from homology"/>
<dbReference type="Pfam" id="PF09696">
    <property type="entry name" value="Ctf8"/>
    <property type="match status" value="1"/>
</dbReference>
<comment type="similarity">
    <text evidence="6">Belongs to the CTF8 family.</text>
</comment>
<protein>
    <submittedName>
        <fullName evidence="7">Uncharacterized protein</fullName>
    </submittedName>
</protein>
<evidence type="ECO:0000313" key="7">
    <source>
        <dbReference type="EnsemblFungi" id="FOXG_00952P0"/>
    </source>
</evidence>
<evidence type="ECO:0000256" key="3">
    <source>
        <dbReference type="ARBA" id="ARBA00023125"/>
    </source>
</evidence>
<accession>A0A0D2XAN6</accession>
<evidence type="ECO:0000256" key="2">
    <source>
        <dbReference type="ARBA" id="ARBA00022705"/>
    </source>
</evidence>
<dbReference type="STRING" id="426428.A0A0D2XAN6"/>
<sequence length="146" mass="15797">MSSVKLYPPNNKPPSSSPLPQLLQTPSGLALLELQGTINLPQDANGDALGGVQVGRLDFPDFVPGTEGSAWMKRVHLYVGQHQRLTGEIKKLPKAMAVVRKRENKVISGTGGETLEQGENLEVVEIVKYKLMFPNRPEPVGTANAT</sequence>
<organism evidence="7 8">
    <name type="scientific">Fusarium oxysporum (strain Fo5176)</name>
    <name type="common">Fusarium vascular wilt</name>
    <dbReference type="NCBI Taxonomy" id="660025"/>
    <lineage>
        <taxon>Eukaryota</taxon>
        <taxon>Fungi</taxon>
        <taxon>Dikarya</taxon>
        <taxon>Ascomycota</taxon>
        <taxon>Pezizomycotina</taxon>
        <taxon>Sordariomycetes</taxon>
        <taxon>Hypocreomycetidae</taxon>
        <taxon>Hypocreales</taxon>
        <taxon>Nectriaceae</taxon>
        <taxon>Fusarium</taxon>
        <taxon>Fusarium oxysporum species complex</taxon>
    </lineage>
</organism>
<dbReference type="GO" id="GO:0006260">
    <property type="term" value="P:DNA replication"/>
    <property type="evidence" value="ECO:0007669"/>
    <property type="project" value="UniProtKB-KW"/>
</dbReference>
<keyword evidence="2" id="KW-0235">DNA replication</keyword>
<dbReference type="AlphaFoldDB" id="A0A0D2XAN6"/>
<evidence type="ECO:0000256" key="6">
    <source>
        <dbReference type="ARBA" id="ARBA00038447"/>
    </source>
</evidence>
<name>A0A0D2XAN6_FUSOF</name>
<keyword evidence="5" id="KW-0131">Cell cycle</keyword>
<evidence type="ECO:0000256" key="4">
    <source>
        <dbReference type="ARBA" id="ARBA00023242"/>
    </source>
</evidence>
<gene>
    <name evidence="7" type="primary">28943235</name>
</gene>
<reference evidence="7" key="2">
    <citation type="submission" date="2025-08" db="UniProtKB">
        <authorList>
            <consortium name="EnsemblFungi"/>
        </authorList>
    </citation>
    <scope>IDENTIFICATION</scope>
    <source>
        <strain evidence="7">4287 / CBS 123668 / FGSC 9935 / NRRL 34936</strain>
    </source>
</reference>
<dbReference type="GO" id="GO:0003677">
    <property type="term" value="F:DNA binding"/>
    <property type="evidence" value="ECO:0007669"/>
    <property type="project" value="UniProtKB-KW"/>
</dbReference>
<comment type="subcellular location">
    <subcellularLocation>
        <location evidence="1">Nucleus</location>
    </subcellularLocation>
</comment>
<evidence type="ECO:0000256" key="1">
    <source>
        <dbReference type="ARBA" id="ARBA00004123"/>
    </source>
</evidence>
<dbReference type="InterPro" id="IPR018607">
    <property type="entry name" value="Ctf8"/>
</dbReference>
<dbReference type="GO" id="GO:0007064">
    <property type="term" value="P:mitotic sister chromatid cohesion"/>
    <property type="evidence" value="ECO:0007669"/>
    <property type="project" value="InterPro"/>
</dbReference>
<dbReference type="EnsemblFungi" id="FOXG_00952T0">
    <property type="protein sequence ID" value="FOXG_00952P0"/>
    <property type="gene ID" value="FOXG_00952"/>
</dbReference>
<dbReference type="VEuPathDB" id="FungiDB:FOXG_00952"/>
<keyword evidence="3" id="KW-0238">DNA-binding</keyword>
<evidence type="ECO:0000313" key="8">
    <source>
        <dbReference type="Proteomes" id="UP000002489"/>
    </source>
</evidence>
<reference evidence="8" key="1">
    <citation type="journal article" date="2012" name="Mol. Plant Microbe Interact.">
        <title>A highly conserved effector in Fusarium oxysporum is required for full virulence on Arabidopsis.</title>
        <authorList>
            <person name="Thatcher L.F."/>
            <person name="Gardiner D.M."/>
            <person name="Kazan K."/>
            <person name="Manners J."/>
        </authorList>
    </citation>
    <scope>NUCLEOTIDE SEQUENCE [LARGE SCALE GENOMIC DNA]</scope>
    <source>
        <strain evidence="8">Fo5176</strain>
    </source>
</reference>
<dbReference type="PANTHER" id="PTHR28605">
    <property type="entry name" value="CTF8, CHROMOSOME TRANSMISSION FIDELITY FACTOR 8 HOMOLOG (S. CEREVISIAE)"/>
    <property type="match status" value="1"/>
</dbReference>
<dbReference type="GO" id="GO:0031390">
    <property type="term" value="C:Ctf18 RFC-like complex"/>
    <property type="evidence" value="ECO:0007669"/>
    <property type="project" value="InterPro"/>
</dbReference>
<dbReference type="PANTHER" id="PTHR28605:SF1">
    <property type="entry name" value="CHROMOSOME TRANSMISSION FIDELITY FACTOR 8"/>
    <property type="match status" value="1"/>
</dbReference>
<keyword evidence="4" id="KW-0539">Nucleus</keyword>
<evidence type="ECO:0000256" key="5">
    <source>
        <dbReference type="ARBA" id="ARBA00023306"/>
    </source>
</evidence>